<keyword evidence="3 5" id="KW-0805">Transcription regulation</keyword>
<feature type="domain" description="NusG-like N-terminal" evidence="8">
    <location>
        <begin position="1"/>
        <end position="109"/>
    </location>
</feature>
<dbReference type="Gene3D" id="3.30.70.940">
    <property type="entry name" value="NusG, N-terminal domain"/>
    <property type="match status" value="1"/>
</dbReference>
<dbReference type="Pfam" id="PF00467">
    <property type="entry name" value="KOW"/>
    <property type="match status" value="1"/>
</dbReference>
<dbReference type="NCBIfam" id="TIGR00922">
    <property type="entry name" value="nusG"/>
    <property type="match status" value="1"/>
</dbReference>
<keyword evidence="2 5" id="KW-0889">Transcription antitermination</keyword>
<evidence type="ECO:0000256" key="7">
    <source>
        <dbReference type="RuleBase" id="RU000538"/>
    </source>
</evidence>
<keyword evidence="4 5" id="KW-0804">Transcription</keyword>
<dbReference type="GO" id="GO:0006353">
    <property type="term" value="P:DNA-templated transcription termination"/>
    <property type="evidence" value="ECO:0007669"/>
    <property type="project" value="UniProtKB-UniRule"/>
</dbReference>
<proteinExistence type="inferred from homology"/>
<sequence length="175" mass="19615">MGWYVVYVLAGKEKAVKEALARAFAEAGQGEVLEEAVVPPEKIIEGVFSPEKHVSRRFYSGYLLVRLADSAAEEAFEILRNVEGVVGIMGDGKPRALLEEEARKLLEQIRVEEIKPKPRYQFLPGDRVRITEGPFANFHGVVDEVKPDKGKVRVLVSIFGRETPVEIEFAHVQKI</sequence>
<dbReference type="Proteomes" id="UP000886043">
    <property type="component" value="Unassembled WGS sequence"/>
</dbReference>
<dbReference type="GO" id="GO:0006354">
    <property type="term" value="P:DNA-templated transcription elongation"/>
    <property type="evidence" value="ECO:0007669"/>
    <property type="project" value="UniProtKB-UniRule"/>
</dbReference>
<dbReference type="FunFam" id="2.30.30.30:FF:000002">
    <property type="entry name" value="Transcription termination/antitermination factor NusG"/>
    <property type="match status" value="1"/>
</dbReference>
<protein>
    <recommendedName>
        <fullName evidence="5 6">Transcription termination/antitermination protein NusG</fullName>
    </recommendedName>
</protein>
<dbReference type="EMBL" id="DRMH01000014">
    <property type="protein sequence ID" value="HFC97106.1"/>
    <property type="molecule type" value="Genomic_DNA"/>
</dbReference>
<dbReference type="SMART" id="SM00739">
    <property type="entry name" value="KOW"/>
    <property type="match status" value="1"/>
</dbReference>
<dbReference type="GO" id="GO:0032784">
    <property type="term" value="P:regulation of DNA-templated transcription elongation"/>
    <property type="evidence" value="ECO:0007669"/>
    <property type="project" value="InterPro"/>
</dbReference>
<evidence type="ECO:0000256" key="2">
    <source>
        <dbReference type="ARBA" id="ARBA00022814"/>
    </source>
</evidence>
<dbReference type="CDD" id="cd06091">
    <property type="entry name" value="KOW_NusG"/>
    <property type="match status" value="1"/>
</dbReference>
<dbReference type="PROSITE" id="PS01014">
    <property type="entry name" value="NUSG"/>
    <property type="match status" value="1"/>
</dbReference>
<dbReference type="AlphaFoldDB" id="A0A7C3H029"/>
<comment type="function">
    <text evidence="5 7">Participates in transcription elongation, termination and antitermination.</text>
</comment>
<gene>
    <name evidence="5 10" type="primary">nusG</name>
    <name evidence="10" type="ORF">ENJ40_01425</name>
</gene>
<evidence type="ECO:0000259" key="8">
    <source>
        <dbReference type="SMART" id="SM00738"/>
    </source>
</evidence>
<dbReference type="PANTHER" id="PTHR30265">
    <property type="entry name" value="RHO-INTERACTING TRANSCRIPTION TERMINATION FACTOR NUSG"/>
    <property type="match status" value="1"/>
</dbReference>
<dbReference type="InterPro" id="IPR043425">
    <property type="entry name" value="NusG-like"/>
</dbReference>
<dbReference type="InterPro" id="IPR015869">
    <property type="entry name" value="Transcrpt_antiterm_NusG_bac_CS"/>
</dbReference>
<accession>A0A7C3H029</accession>
<dbReference type="GO" id="GO:0031564">
    <property type="term" value="P:transcription antitermination"/>
    <property type="evidence" value="ECO:0007669"/>
    <property type="project" value="UniProtKB-UniRule"/>
</dbReference>
<evidence type="ECO:0000256" key="1">
    <source>
        <dbReference type="ARBA" id="ARBA00022472"/>
    </source>
</evidence>
<dbReference type="SMART" id="SM00738">
    <property type="entry name" value="NGN"/>
    <property type="match status" value="1"/>
</dbReference>
<dbReference type="PRINTS" id="PR00338">
    <property type="entry name" value="NUSGTNSCPFCT"/>
</dbReference>
<evidence type="ECO:0000313" key="10">
    <source>
        <dbReference type="EMBL" id="HFC97106.1"/>
    </source>
</evidence>
<evidence type="ECO:0000256" key="4">
    <source>
        <dbReference type="ARBA" id="ARBA00023163"/>
    </source>
</evidence>
<dbReference type="InterPro" id="IPR008991">
    <property type="entry name" value="Translation_prot_SH3-like_sf"/>
</dbReference>
<dbReference type="HAMAP" id="MF_00948">
    <property type="entry name" value="NusG"/>
    <property type="match status" value="1"/>
</dbReference>
<dbReference type="InterPro" id="IPR036735">
    <property type="entry name" value="NGN_dom_sf"/>
</dbReference>
<evidence type="ECO:0000256" key="3">
    <source>
        <dbReference type="ARBA" id="ARBA00023015"/>
    </source>
</evidence>
<dbReference type="InterPro" id="IPR005824">
    <property type="entry name" value="KOW"/>
</dbReference>
<reference evidence="10" key="1">
    <citation type="journal article" date="2020" name="mSystems">
        <title>Genome- and Community-Level Interaction Insights into Carbon Utilization and Element Cycling Functions of Hydrothermarchaeota in Hydrothermal Sediment.</title>
        <authorList>
            <person name="Zhou Z."/>
            <person name="Liu Y."/>
            <person name="Xu W."/>
            <person name="Pan J."/>
            <person name="Luo Z.H."/>
            <person name="Li M."/>
        </authorList>
    </citation>
    <scope>NUCLEOTIDE SEQUENCE [LARGE SCALE GENOMIC DNA]</scope>
    <source>
        <strain evidence="10">HyVt-483</strain>
    </source>
</reference>
<comment type="caution">
    <text evidence="10">The sequence shown here is derived from an EMBL/GenBank/DDBJ whole genome shotgun (WGS) entry which is preliminary data.</text>
</comment>
<dbReference type="SUPFAM" id="SSF50104">
    <property type="entry name" value="Translation proteins SH3-like domain"/>
    <property type="match status" value="1"/>
</dbReference>
<dbReference type="InterPro" id="IPR001062">
    <property type="entry name" value="Transcrpt_antiterm_NusG"/>
</dbReference>
<comment type="similarity">
    <text evidence="5 7">Belongs to the NusG family.</text>
</comment>
<feature type="domain" description="KOW" evidence="9">
    <location>
        <begin position="121"/>
        <end position="148"/>
    </location>
</feature>
<dbReference type="InterPro" id="IPR014722">
    <property type="entry name" value="Rib_uL2_dom2"/>
</dbReference>
<dbReference type="Pfam" id="PF02357">
    <property type="entry name" value="NusG"/>
    <property type="match status" value="1"/>
</dbReference>
<evidence type="ECO:0000259" key="9">
    <source>
        <dbReference type="SMART" id="SM00739"/>
    </source>
</evidence>
<dbReference type="SUPFAM" id="SSF82679">
    <property type="entry name" value="N-utilization substance G protein NusG, N-terminal domain"/>
    <property type="match status" value="1"/>
</dbReference>
<evidence type="ECO:0000256" key="5">
    <source>
        <dbReference type="HAMAP-Rule" id="MF_00948"/>
    </source>
</evidence>
<evidence type="ECO:0000256" key="6">
    <source>
        <dbReference type="NCBIfam" id="TIGR00922"/>
    </source>
</evidence>
<dbReference type="InterPro" id="IPR006645">
    <property type="entry name" value="NGN-like_dom"/>
</dbReference>
<dbReference type="GO" id="GO:0005829">
    <property type="term" value="C:cytosol"/>
    <property type="evidence" value="ECO:0007669"/>
    <property type="project" value="UniProtKB-ARBA"/>
</dbReference>
<name>A0A7C3H029_9BACT</name>
<dbReference type="Gene3D" id="2.30.30.30">
    <property type="match status" value="1"/>
</dbReference>
<organism evidence="10">
    <name type="scientific">Thermosulfurimonas dismutans</name>
    <dbReference type="NCBI Taxonomy" id="999894"/>
    <lineage>
        <taxon>Bacteria</taxon>
        <taxon>Pseudomonadati</taxon>
        <taxon>Thermodesulfobacteriota</taxon>
        <taxon>Thermodesulfobacteria</taxon>
        <taxon>Thermodesulfobacteriales</taxon>
        <taxon>Thermodesulfobacteriaceae</taxon>
        <taxon>Thermosulfurimonas</taxon>
    </lineage>
</organism>
<dbReference type="PANTHER" id="PTHR30265:SF2">
    <property type="entry name" value="TRANSCRIPTION TERMINATION_ANTITERMINATION PROTEIN NUSG"/>
    <property type="match status" value="1"/>
</dbReference>
<keyword evidence="1 5" id="KW-0806">Transcription termination</keyword>